<evidence type="ECO:0000313" key="2">
    <source>
        <dbReference type="EMBL" id="ATC90801.1"/>
    </source>
</evidence>
<keyword evidence="3" id="KW-1185">Reference proteome</keyword>
<feature type="transmembrane region" description="Helical" evidence="1">
    <location>
        <begin position="6"/>
        <end position="28"/>
    </location>
</feature>
<dbReference type="Proteomes" id="UP000217258">
    <property type="component" value="Chromosome I"/>
</dbReference>
<name>A0ABN5C8C1_9GAMM</name>
<keyword evidence="1" id="KW-0472">Membrane</keyword>
<sequence>MNEIARYLTALMLVFSLMSLFMSLRCLTNFTGIGIKDRFKKIE</sequence>
<keyword evidence="1" id="KW-1133">Transmembrane helix</keyword>
<dbReference type="EMBL" id="CP011030">
    <property type="protein sequence ID" value="ATC90801.1"/>
    <property type="molecule type" value="Genomic_DNA"/>
</dbReference>
<proteinExistence type="predicted"/>
<keyword evidence="1" id="KW-0812">Transmembrane</keyword>
<evidence type="ECO:0000313" key="3">
    <source>
        <dbReference type="Proteomes" id="UP000217258"/>
    </source>
</evidence>
<accession>A0ABN5C8C1</accession>
<reference evidence="2 3" key="1">
    <citation type="submission" date="2015-06" db="EMBL/GenBank/DDBJ databases">
        <authorList>
            <person name="Xie B.-B."/>
            <person name="Rong J.-C."/>
            <person name="Qin Q.-L."/>
            <person name="Zhang Y.-Z."/>
        </authorList>
    </citation>
    <scope>NUCLEOTIDE SEQUENCE [LARGE SCALE GENOMIC DNA]</scope>
    <source>
        <strain evidence="2 3">KMM 3549</strain>
    </source>
</reference>
<evidence type="ECO:0000256" key="1">
    <source>
        <dbReference type="SAM" id="Phobius"/>
    </source>
</evidence>
<organism evidence="2 3">
    <name type="scientific">Pseudoalteromonas issachenkonii</name>
    <dbReference type="NCBI Taxonomy" id="152297"/>
    <lineage>
        <taxon>Bacteria</taxon>
        <taxon>Pseudomonadati</taxon>
        <taxon>Pseudomonadota</taxon>
        <taxon>Gammaproteobacteria</taxon>
        <taxon>Alteromonadales</taxon>
        <taxon>Pseudoalteromonadaceae</taxon>
        <taxon>Pseudoalteromonas</taxon>
    </lineage>
</organism>
<protein>
    <submittedName>
        <fullName evidence="2">Uncharacterized protein</fullName>
    </submittedName>
</protein>
<gene>
    <name evidence="2" type="ORF">PISS_a1931</name>
</gene>